<dbReference type="InterPro" id="IPR036047">
    <property type="entry name" value="F-box-like_dom_sf"/>
</dbReference>
<comment type="caution">
    <text evidence="2">The sequence shown here is derived from an EMBL/GenBank/DDBJ whole genome shotgun (WGS) entry which is preliminary data.</text>
</comment>
<name>A0ABD1A210_CARAN</name>
<dbReference type="Pfam" id="PF12937">
    <property type="entry name" value="F-box-like"/>
    <property type="match status" value="1"/>
</dbReference>
<dbReference type="Gene3D" id="1.20.1280.50">
    <property type="match status" value="1"/>
</dbReference>
<evidence type="ECO:0000313" key="2">
    <source>
        <dbReference type="EMBL" id="KAL1200832.1"/>
    </source>
</evidence>
<evidence type="ECO:0000259" key="1">
    <source>
        <dbReference type="PROSITE" id="PS50181"/>
    </source>
</evidence>
<dbReference type="PANTHER" id="PTHR35546:SF130">
    <property type="entry name" value="EXPRESSED PROTEIN"/>
    <property type="match status" value="1"/>
</dbReference>
<dbReference type="Pfam" id="PF24750">
    <property type="entry name" value="b-prop_At3g26010-like"/>
    <property type="match status" value="1"/>
</dbReference>
<dbReference type="InterPro" id="IPR056592">
    <property type="entry name" value="Beta-prop_At3g26010-like"/>
</dbReference>
<feature type="domain" description="F-box" evidence="1">
    <location>
        <begin position="1"/>
        <end position="42"/>
    </location>
</feature>
<proteinExistence type="predicted"/>
<gene>
    <name evidence="2" type="ORF">V5N11_022322</name>
</gene>
<accession>A0ABD1A210</accession>
<organism evidence="2 3">
    <name type="scientific">Cardamine amara subsp. amara</name>
    <dbReference type="NCBI Taxonomy" id="228776"/>
    <lineage>
        <taxon>Eukaryota</taxon>
        <taxon>Viridiplantae</taxon>
        <taxon>Streptophyta</taxon>
        <taxon>Embryophyta</taxon>
        <taxon>Tracheophyta</taxon>
        <taxon>Spermatophyta</taxon>
        <taxon>Magnoliopsida</taxon>
        <taxon>eudicotyledons</taxon>
        <taxon>Gunneridae</taxon>
        <taxon>Pentapetalae</taxon>
        <taxon>rosids</taxon>
        <taxon>malvids</taxon>
        <taxon>Brassicales</taxon>
        <taxon>Brassicaceae</taxon>
        <taxon>Cardamineae</taxon>
        <taxon>Cardamine</taxon>
    </lineage>
</organism>
<dbReference type="InterPro" id="IPR055290">
    <property type="entry name" value="At3g26010-like"/>
</dbReference>
<dbReference type="Proteomes" id="UP001558713">
    <property type="component" value="Unassembled WGS sequence"/>
</dbReference>
<protein>
    <submittedName>
        <fullName evidence="2">F-box protein</fullName>
    </submittedName>
</protein>
<dbReference type="AlphaFoldDB" id="A0ABD1A210"/>
<dbReference type="PANTHER" id="PTHR35546">
    <property type="entry name" value="F-BOX PROTEIN INTERACTION DOMAIN PROTEIN-RELATED"/>
    <property type="match status" value="1"/>
</dbReference>
<dbReference type="InterPro" id="IPR001810">
    <property type="entry name" value="F-box_dom"/>
</dbReference>
<evidence type="ECO:0000313" key="3">
    <source>
        <dbReference type="Proteomes" id="UP001558713"/>
    </source>
</evidence>
<sequence>MDLPESLMVMILERLHTRDIARIKLVCKEWKSLLESSYFRDVYKWGFTQSIGSCVSRFLDEVKAANKTSQVGALTSTDGLILLDMSTISEPDMYCVANPMLRQLINIPQPPPYSKTFWLPNGFQATALVTNKKQGDLLGYKVVRYDLSFFSYNLNLQMYSSDSGNWTCYAFRLERLIYSLENNPLSSNPINLNGYLHWLCRESQVLVAHSFYASTGVCRVIDLPERSARFFERPKKDYGEALTISCGALMYMKTDSGRQPNQQLKIWRLKKYKSCSLKGSWKLLWDLTLGLCLATEPVAMHPFVKEIIYLVTRQTDYSERHAYLVSGNLHTKTVQLHEDWKQEHRDFGDYQSHLFNQFKLPQRINSIPCPSGCTIFTLPDQH</sequence>
<dbReference type="EMBL" id="JBANAX010000608">
    <property type="protein sequence ID" value="KAL1200832.1"/>
    <property type="molecule type" value="Genomic_DNA"/>
</dbReference>
<dbReference type="PROSITE" id="PS50181">
    <property type="entry name" value="FBOX"/>
    <property type="match status" value="1"/>
</dbReference>
<dbReference type="SMART" id="SM00256">
    <property type="entry name" value="FBOX"/>
    <property type="match status" value="1"/>
</dbReference>
<reference evidence="2 3" key="1">
    <citation type="submission" date="2024-04" db="EMBL/GenBank/DDBJ databases">
        <title>Genome assembly C_amara_ONT_v2.</title>
        <authorList>
            <person name="Yant L."/>
            <person name="Moore C."/>
            <person name="Slenker M."/>
        </authorList>
    </citation>
    <scope>NUCLEOTIDE SEQUENCE [LARGE SCALE GENOMIC DNA]</scope>
    <source>
        <tissue evidence="2">Leaf</tissue>
    </source>
</reference>
<dbReference type="SUPFAM" id="SSF81383">
    <property type="entry name" value="F-box domain"/>
    <property type="match status" value="1"/>
</dbReference>
<keyword evidence="3" id="KW-1185">Reference proteome</keyword>